<sequence>MEHFNPHRRHRGYSGYQFYHSTAFDGRIAQFPPGSLDQSYNPHSSAIGGFARPDLRGFDNNRYHDPPAQYQGYMYNPQPPALVDNMVIQNHGAASGQYYQPIEHENFAHSRPQHNTYAHPAGIARSGHQSNMYYAPPVVSTGNTTIPDSHTAYGNQRAVPNGKFSPLISPDEIGVTSTKPDVPNRNLPLPTPKRTVKVPTVFPSSPSRLIFGFEKHPTPYSISFNPLLLMQRDLREIEPGKDEEAARLRNYLHNTWNSLILKDNKIFNDRTRCRLCGQCPRVEHSFHEMNHHFSRKASALWKDLQSKLLNTDPATVSLEDMENFYDMYWEVERVFWEDDCSTECGVPTWTGYHA</sequence>
<dbReference type="AlphaFoldDB" id="A0A132BBC7"/>
<name>A0A132BBC7_MOLSC</name>
<evidence type="ECO:0000313" key="1">
    <source>
        <dbReference type="EMBL" id="KUJ09696.1"/>
    </source>
</evidence>
<accession>A0A132BBC7</accession>
<dbReference type="OrthoDB" id="10512081at2759"/>
<dbReference type="KEGG" id="psco:LY89DRAFT_724115"/>
<dbReference type="GeneID" id="28828599"/>
<keyword evidence="2" id="KW-1185">Reference proteome</keyword>
<reference evidence="1 2" key="1">
    <citation type="submission" date="2015-10" db="EMBL/GenBank/DDBJ databases">
        <title>Full genome of DAOMC 229536 Phialocephala scopiformis, a fungal endophyte of spruce producing the potent anti-insectan compound rugulosin.</title>
        <authorList>
            <consortium name="DOE Joint Genome Institute"/>
            <person name="Walker A.K."/>
            <person name="Frasz S.L."/>
            <person name="Seifert K.A."/>
            <person name="Miller J.D."/>
            <person name="Mondo S.J."/>
            <person name="Labutti K."/>
            <person name="Lipzen A."/>
            <person name="Dockter R."/>
            <person name="Kennedy M."/>
            <person name="Grigoriev I.V."/>
            <person name="Spatafora J.W."/>
        </authorList>
    </citation>
    <scope>NUCLEOTIDE SEQUENCE [LARGE SCALE GENOMIC DNA]</scope>
    <source>
        <strain evidence="1 2">CBS 120377</strain>
    </source>
</reference>
<protein>
    <submittedName>
        <fullName evidence="1">Uncharacterized protein</fullName>
    </submittedName>
</protein>
<gene>
    <name evidence="1" type="ORF">LY89DRAFT_724115</name>
</gene>
<organism evidence="1 2">
    <name type="scientific">Mollisia scopiformis</name>
    <name type="common">Conifer needle endophyte fungus</name>
    <name type="synonym">Phialocephala scopiformis</name>
    <dbReference type="NCBI Taxonomy" id="149040"/>
    <lineage>
        <taxon>Eukaryota</taxon>
        <taxon>Fungi</taxon>
        <taxon>Dikarya</taxon>
        <taxon>Ascomycota</taxon>
        <taxon>Pezizomycotina</taxon>
        <taxon>Leotiomycetes</taxon>
        <taxon>Helotiales</taxon>
        <taxon>Mollisiaceae</taxon>
        <taxon>Mollisia</taxon>
    </lineage>
</organism>
<proteinExistence type="predicted"/>
<dbReference type="InParanoid" id="A0A132BBC7"/>
<dbReference type="EMBL" id="KQ947431">
    <property type="protein sequence ID" value="KUJ09696.1"/>
    <property type="molecule type" value="Genomic_DNA"/>
</dbReference>
<evidence type="ECO:0000313" key="2">
    <source>
        <dbReference type="Proteomes" id="UP000070700"/>
    </source>
</evidence>
<dbReference type="RefSeq" id="XP_018064051.1">
    <property type="nucleotide sequence ID" value="XM_018218873.1"/>
</dbReference>
<dbReference type="Proteomes" id="UP000070700">
    <property type="component" value="Unassembled WGS sequence"/>
</dbReference>